<reference evidence="8 9" key="1">
    <citation type="submission" date="2024-10" db="EMBL/GenBank/DDBJ databases">
        <title>The Natural Products Discovery Center: Release of the First 8490 Sequenced Strains for Exploring Actinobacteria Biosynthetic Diversity.</title>
        <authorList>
            <person name="Kalkreuter E."/>
            <person name="Kautsar S.A."/>
            <person name="Yang D."/>
            <person name="Bader C.D."/>
            <person name="Teijaro C.N."/>
            <person name="Fluegel L."/>
            <person name="Davis C.M."/>
            <person name="Simpson J.R."/>
            <person name="Lauterbach L."/>
            <person name="Steele A.D."/>
            <person name="Gui C."/>
            <person name="Meng S."/>
            <person name="Li G."/>
            <person name="Viehrig K."/>
            <person name="Ye F."/>
            <person name="Su P."/>
            <person name="Kiefer A.F."/>
            <person name="Nichols A."/>
            <person name="Cepeda A.J."/>
            <person name="Yan W."/>
            <person name="Fan B."/>
            <person name="Jiang Y."/>
            <person name="Adhikari A."/>
            <person name="Zheng C.-J."/>
            <person name="Schuster L."/>
            <person name="Cowan T.M."/>
            <person name="Smanski M.J."/>
            <person name="Chevrette M.G."/>
            <person name="De Carvalho L.P.S."/>
            <person name="Shen B."/>
        </authorList>
    </citation>
    <scope>NUCLEOTIDE SEQUENCE [LARGE SCALE GENOMIC DNA]</scope>
    <source>
        <strain evidence="8 9">NPDC049639</strain>
    </source>
</reference>
<feature type="transmembrane region" description="Helical" evidence="7">
    <location>
        <begin position="38"/>
        <end position="59"/>
    </location>
</feature>
<dbReference type="Proteomes" id="UP001612915">
    <property type="component" value="Unassembled WGS sequence"/>
</dbReference>
<keyword evidence="3 7" id="KW-0812">Transmembrane</keyword>
<feature type="region of interest" description="Disordered" evidence="6">
    <location>
        <begin position="503"/>
        <end position="526"/>
    </location>
</feature>
<keyword evidence="4 7" id="KW-1133">Transmembrane helix</keyword>
<accession>A0ABW8APJ2</accession>
<sequence>MLATFVIGLREGLEAALIVSIVAAFLRKQGRMDLLKAVYVGILSAVGLCLAVGVALEIVSQDLPQKQQEQLETVIGAIAVGMVTYMVVWMRRHARELKGSLESAAGEALAVGSGWALVAMAFLAVLREGFETAVFLLAAYNGSTNGGLALLGAVLGVAVSVGLGYAMYRGGVRINLQKFFRATGVVLVLVAAGLVVSALHTAHEAGWLNAGQDRVFDFSAVIGNGTVQGALLTGVLGIPPGPVLIEVVGWVAYLLIVLPYVVWPPEKVPSRRRVAQLSAGGALLAAAVATGLFAAAPAQAGASSTGTLGGATVQLQGSPGTAATARVALPAGWSGPRSAAETVQLRRAGQQSVHGVTGDLYSQVAHVDTTTDPAKLSVEQLTELNNGRLPLGLTAASGPVSAHYDVTRTTLAVVEPLTGRVLDVQTRDDATVEVMVGGAGVPLAEKTYTVHAPPAAVTAASAATARDDLAAGDRRELMRELAVVGALLAAGLLVVTVTARMRMRSSGPGPAQPATAVPQSPAHHLS</sequence>
<feature type="transmembrane region" description="Helical" evidence="7">
    <location>
        <begin position="481"/>
        <end position="499"/>
    </location>
</feature>
<proteinExistence type="inferred from homology"/>
<dbReference type="PANTHER" id="PTHR31632">
    <property type="entry name" value="IRON TRANSPORTER FTH1"/>
    <property type="match status" value="1"/>
</dbReference>
<feature type="transmembrane region" description="Helical" evidence="7">
    <location>
        <begin position="108"/>
        <end position="126"/>
    </location>
</feature>
<dbReference type="Pfam" id="PF03239">
    <property type="entry name" value="FTR1"/>
    <property type="match status" value="1"/>
</dbReference>
<evidence type="ECO:0000313" key="9">
    <source>
        <dbReference type="Proteomes" id="UP001612915"/>
    </source>
</evidence>
<evidence type="ECO:0000256" key="1">
    <source>
        <dbReference type="ARBA" id="ARBA00004141"/>
    </source>
</evidence>
<evidence type="ECO:0000256" key="6">
    <source>
        <dbReference type="SAM" id="MobiDB-lite"/>
    </source>
</evidence>
<dbReference type="NCBIfam" id="NF041756">
    <property type="entry name" value="EfeU"/>
    <property type="match status" value="1"/>
</dbReference>
<feature type="transmembrane region" description="Helical" evidence="7">
    <location>
        <begin position="179"/>
        <end position="199"/>
    </location>
</feature>
<dbReference type="PANTHER" id="PTHR31632:SF2">
    <property type="entry name" value="PLASMA MEMBRANE IRON PERMEASE"/>
    <property type="match status" value="1"/>
</dbReference>
<evidence type="ECO:0000256" key="5">
    <source>
        <dbReference type="ARBA" id="ARBA00023136"/>
    </source>
</evidence>
<feature type="transmembrane region" description="Helical" evidence="7">
    <location>
        <begin position="274"/>
        <end position="296"/>
    </location>
</feature>
<evidence type="ECO:0000313" key="8">
    <source>
        <dbReference type="EMBL" id="MFI7588299.1"/>
    </source>
</evidence>
<evidence type="ECO:0000256" key="3">
    <source>
        <dbReference type="ARBA" id="ARBA00022692"/>
    </source>
</evidence>
<feature type="transmembrane region" description="Helical" evidence="7">
    <location>
        <begin position="71"/>
        <end position="88"/>
    </location>
</feature>
<comment type="subcellular location">
    <subcellularLocation>
        <location evidence="1">Membrane</location>
        <topology evidence="1">Multi-pass membrane protein</topology>
    </subcellularLocation>
</comment>
<feature type="transmembrane region" description="Helical" evidence="7">
    <location>
        <begin position="146"/>
        <end position="167"/>
    </location>
</feature>
<comment type="similarity">
    <text evidence="2">Belongs to the oxidase-dependent Fe transporter (OFeT) (TC 9.A.10.1) family.</text>
</comment>
<keyword evidence="5 7" id="KW-0472">Membrane</keyword>
<evidence type="ECO:0000256" key="4">
    <source>
        <dbReference type="ARBA" id="ARBA00022989"/>
    </source>
</evidence>
<dbReference type="InterPro" id="IPR004923">
    <property type="entry name" value="FTR1/Fip1/EfeU"/>
</dbReference>
<protein>
    <submittedName>
        <fullName evidence="8">Iron uptake transporter permease EfeU</fullName>
    </submittedName>
</protein>
<dbReference type="EMBL" id="JBITLV010000004">
    <property type="protein sequence ID" value="MFI7588299.1"/>
    <property type="molecule type" value="Genomic_DNA"/>
</dbReference>
<comment type="caution">
    <text evidence="8">The sequence shown here is derived from an EMBL/GenBank/DDBJ whole genome shotgun (WGS) entry which is preliminary data.</text>
</comment>
<name>A0ABW8APJ2_9ACTN</name>
<dbReference type="RefSeq" id="WP_398281611.1">
    <property type="nucleotide sequence ID" value="NZ_JBITLV010000004.1"/>
</dbReference>
<evidence type="ECO:0000256" key="2">
    <source>
        <dbReference type="ARBA" id="ARBA00008333"/>
    </source>
</evidence>
<evidence type="ECO:0000256" key="7">
    <source>
        <dbReference type="SAM" id="Phobius"/>
    </source>
</evidence>
<organism evidence="8 9">
    <name type="scientific">Spongisporangium articulatum</name>
    <dbReference type="NCBI Taxonomy" id="3362603"/>
    <lineage>
        <taxon>Bacteria</taxon>
        <taxon>Bacillati</taxon>
        <taxon>Actinomycetota</taxon>
        <taxon>Actinomycetes</taxon>
        <taxon>Kineosporiales</taxon>
        <taxon>Kineosporiaceae</taxon>
        <taxon>Spongisporangium</taxon>
    </lineage>
</organism>
<feature type="transmembrane region" description="Helical" evidence="7">
    <location>
        <begin position="243"/>
        <end position="262"/>
    </location>
</feature>
<keyword evidence="9" id="KW-1185">Reference proteome</keyword>
<gene>
    <name evidence="8" type="primary">efeU</name>
    <name evidence="8" type="ORF">ACIB24_14615</name>
</gene>